<dbReference type="AlphaFoldDB" id="A0A0M8MRD2"/>
<protein>
    <submittedName>
        <fullName evidence="1">Uncharacterized protein</fullName>
    </submittedName>
</protein>
<dbReference type="KEGG" id="mcw:A8L33_03915"/>
<keyword evidence="2" id="KW-1185">Reference proteome</keyword>
<evidence type="ECO:0000313" key="1">
    <source>
        <dbReference type="EMBL" id="KOS12240.1"/>
    </source>
</evidence>
<dbReference type="Proteomes" id="UP000037737">
    <property type="component" value="Unassembled WGS sequence"/>
</dbReference>
<gene>
    <name evidence="1" type="ORF">XI38_02370</name>
</gene>
<dbReference type="PATRIC" id="fig|84292.3.peg.492"/>
<proteinExistence type="predicted"/>
<sequence length="132" mass="14199">MKYEPRSALSNPGGFGVLPGAIPPAADLTTSDLRYQGAVLQHAFARRVRLELVSAGKKVSSFVRDFEGDRNLDAARVRRVLRGATSATIEDFAFWGAQFPGVWRDLGLVPQQIADLDARRAASGVGPPPPRG</sequence>
<comment type="caution">
    <text evidence="1">The sequence shown here is derived from an EMBL/GenBank/DDBJ whole genome shotgun (WGS) entry which is preliminary data.</text>
</comment>
<dbReference type="EMBL" id="LAVO01000001">
    <property type="protein sequence ID" value="KOS12240.1"/>
    <property type="molecule type" value="Genomic_DNA"/>
</dbReference>
<accession>A0A0M8MRD2</accession>
<evidence type="ECO:0000313" key="2">
    <source>
        <dbReference type="Proteomes" id="UP000037737"/>
    </source>
</evidence>
<reference evidence="1" key="1">
    <citation type="submission" date="2015-04" db="EMBL/GenBank/DDBJ databases">
        <title>Complete genome sequence of Microbacterium chocolatum SIT 101, a bacterium enantioselectively hydrolyzing mesomeric diesters.</title>
        <authorList>
            <person name="Li X."/>
            <person name="Xu Y."/>
        </authorList>
    </citation>
    <scope>NUCLEOTIDE SEQUENCE [LARGE SCALE GENOMIC DNA]</scope>
    <source>
        <strain evidence="1">SIT 101</strain>
    </source>
</reference>
<name>A0A0M8MRD2_9MICO</name>
<organism evidence="1 2">
    <name type="scientific">Microbacterium aurantiacum</name>
    <dbReference type="NCBI Taxonomy" id="162393"/>
    <lineage>
        <taxon>Bacteria</taxon>
        <taxon>Bacillati</taxon>
        <taxon>Actinomycetota</taxon>
        <taxon>Actinomycetes</taxon>
        <taxon>Micrococcales</taxon>
        <taxon>Microbacteriaceae</taxon>
        <taxon>Microbacterium</taxon>
    </lineage>
</organism>